<sequence>MISIDFIDIFHSASGFLVSERPISTTAQIDTKPLDEDNIDHASLSKEYSGGQLEVSPVGRIQILVHDLKMYSFSELRNATRDFRLHLRLGAGEFGEVFKGCINTKTDSLYVVDAPLKIAVKRLYHFKIQHRVNEKFLDLTILSAFNHPNLVKLLGYCFKDQKLFHVYEFVENGSLDGHLFTRSNSNWNSRSPLFLRRTQNQVDNRPLRLHNVLLDMEFNAKLSDFEAAKLVHGNSYSSYTGHIDTLQVKGNVHAYGVVLVQILTGQHIEPKGRV</sequence>
<proteinExistence type="predicted"/>
<name>A0ACB9FXK7_9ASTR</name>
<evidence type="ECO:0000313" key="1">
    <source>
        <dbReference type="EMBL" id="KAI3775879.1"/>
    </source>
</evidence>
<comment type="caution">
    <text evidence="1">The sequence shown here is derived from an EMBL/GenBank/DDBJ whole genome shotgun (WGS) entry which is preliminary data.</text>
</comment>
<dbReference type="EMBL" id="CM042032">
    <property type="protein sequence ID" value="KAI3775879.1"/>
    <property type="molecule type" value="Genomic_DNA"/>
</dbReference>
<reference evidence="1 2" key="2">
    <citation type="journal article" date="2022" name="Mol. Ecol. Resour.">
        <title>The genomes of chicory, endive, great burdock and yacon provide insights into Asteraceae paleo-polyploidization history and plant inulin production.</title>
        <authorList>
            <person name="Fan W."/>
            <person name="Wang S."/>
            <person name="Wang H."/>
            <person name="Wang A."/>
            <person name="Jiang F."/>
            <person name="Liu H."/>
            <person name="Zhao H."/>
            <person name="Xu D."/>
            <person name="Zhang Y."/>
        </authorList>
    </citation>
    <scope>NUCLEOTIDE SEQUENCE [LARGE SCALE GENOMIC DNA]</scope>
    <source>
        <strain evidence="2">cv. Yunnan</strain>
        <tissue evidence="1">Leaves</tissue>
    </source>
</reference>
<reference evidence="2" key="1">
    <citation type="journal article" date="2022" name="Mol. Ecol. Resour.">
        <title>The genomes of chicory, endive, great burdock and yacon provide insights into Asteraceae palaeo-polyploidization history and plant inulin production.</title>
        <authorList>
            <person name="Fan W."/>
            <person name="Wang S."/>
            <person name="Wang H."/>
            <person name="Wang A."/>
            <person name="Jiang F."/>
            <person name="Liu H."/>
            <person name="Zhao H."/>
            <person name="Xu D."/>
            <person name="Zhang Y."/>
        </authorList>
    </citation>
    <scope>NUCLEOTIDE SEQUENCE [LARGE SCALE GENOMIC DNA]</scope>
    <source>
        <strain evidence="2">cv. Yunnan</strain>
    </source>
</reference>
<evidence type="ECO:0000313" key="2">
    <source>
        <dbReference type="Proteomes" id="UP001056120"/>
    </source>
</evidence>
<organism evidence="1 2">
    <name type="scientific">Smallanthus sonchifolius</name>
    <dbReference type="NCBI Taxonomy" id="185202"/>
    <lineage>
        <taxon>Eukaryota</taxon>
        <taxon>Viridiplantae</taxon>
        <taxon>Streptophyta</taxon>
        <taxon>Embryophyta</taxon>
        <taxon>Tracheophyta</taxon>
        <taxon>Spermatophyta</taxon>
        <taxon>Magnoliopsida</taxon>
        <taxon>eudicotyledons</taxon>
        <taxon>Gunneridae</taxon>
        <taxon>Pentapetalae</taxon>
        <taxon>asterids</taxon>
        <taxon>campanulids</taxon>
        <taxon>Asterales</taxon>
        <taxon>Asteraceae</taxon>
        <taxon>Asteroideae</taxon>
        <taxon>Heliantheae alliance</taxon>
        <taxon>Millerieae</taxon>
        <taxon>Smallanthus</taxon>
    </lineage>
</organism>
<accession>A0ACB9FXK7</accession>
<gene>
    <name evidence="1" type="ORF">L1987_45635</name>
</gene>
<dbReference type="Proteomes" id="UP001056120">
    <property type="component" value="Linkage Group LG15"/>
</dbReference>
<keyword evidence="2" id="KW-1185">Reference proteome</keyword>
<protein>
    <submittedName>
        <fullName evidence="1">Uncharacterized protein</fullName>
    </submittedName>
</protein>